<sequence>MNDSDTQVNIALTHFETLIEDHSTYLNELENLSVIPQMDMDRVMRIIKRMRKIRKDLELGINTILTHIDSVGNSRIKEEAIGIISYLNIVGFKDEKEILQKLSTQAKEMGYDINVDDDIKQIDNILSKISKISL</sequence>
<comment type="caution">
    <text evidence="1">The sequence shown here is derived from an EMBL/GenBank/DDBJ whole genome shotgun (WGS) entry which is preliminary data.</text>
</comment>
<protein>
    <submittedName>
        <fullName evidence="1">Uncharacterized protein</fullName>
    </submittedName>
</protein>
<gene>
    <name evidence="1" type="ORF">DDW13_08255</name>
</gene>
<dbReference type="Proteomes" id="UP000245638">
    <property type="component" value="Unassembled WGS sequence"/>
</dbReference>
<evidence type="ECO:0000313" key="2">
    <source>
        <dbReference type="Proteomes" id="UP000245638"/>
    </source>
</evidence>
<proteinExistence type="predicted"/>
<accession>A0A2T9X274</accession>
<name>A0A2T9X274_9CREN</name>
<dbReference type="EMBL" id="QEFD01000232">
    <property type="protein sequence ID" value="PVU74151.1"/>
    <property type="molecule type" value="Genomic_DNA"/>
</dbReference>
<dbReference type="AlphaFoldDB" id="A0A2T9X274"/>
<evidence type="ECO:0000313" key="1">
    <source>
        <dbReference type="EMBL" id="PVU74151.1"/>
    </source>
</evidence>
<reference evidence="1 2" key="1">
    <citation type="journal article" date="2015" name="Appl. Environ. Microbiol.">
        <title>Nanoarchaeota, Their Sulfolobales Host, and Nanoarchaeota Virus Distribution across Yellowstone National Park Hot Springs.</title>
        <authorList>
            <person name="Munson-McGee J.H."/>
            <person name="Field E.K."/>
            <person name="Bateson M."/>
            <person name="Rooney C."/>
            <person name="Stepanauskas R."/>
            <person name="Young M.J."/>
        </authorList>
    </citation>
    <scope>NUCLEOTIDE SEQUENCE [LARGE SCALE GENOMIC DNA]</scope>
    <source>
        <strain evidence="1">SCGC AC-742_N10</strain>
    </source>
</reference>
<organism evidence="1 2">
    <name type="scientific">Acidianus hospitalis</name>
    <dbReference type="NCBI Taxonomy" id="563177"/>
    <lineage>
        <taxon>Archaea</taxon>
        <taxon>Thermoproteota</taxon>
        <taxon>Thermoprotei</taxon>
        <taxon>Sulfolobales</taxon>
        <taxon>Sulfolobaceae</taxon>
        <taxon>Acidianus</taxon>
    </lineage>
</organism>